<reference evidence="2 3" key="1">
    <citation type="submission" date="2024-06" db="EMBL/GenBank/DDBJ databases">
        <title>A chromosome-level genome assembly of beet webworm, Loxostege sticticalis.</title>
        <authorList>
            <person name="Zhang Y."/>
        </authorList>
    </citation>
    <scope>NUCLEOTIDE SEQUENCE [LARGE SCALE GENOMIC DNA]</scope>
    <source>
        <strain evidence="2">AQ028</strain>
        <tissue evidence="2">Male pupae</tissue>
    </source>
</reference>
<sequence>MEVPLKKKAYSQKYRPEWEVMEEFKNWLRPVSNDQNKAICLLCHTEMFAKLADLSRHAETKKHKNKCEAVSKNRQICFEGVPKENFSRCRKAQGKLALFITEHSSISTIDHLTDLCKDIFPDSKAVIDLKLHRTKCTQVINQVLAPHFKEELLKDIGTQKYSIILDESTDISVTKFKGIIVRYFSLTLNAVVSAFLSLEPVDKADANGLATSLVKCLSSNNLPIANLVGVGTDNAAVMTGQHNSVYEILRTQYNLPNLILIRCVCHSLQLAVSRASEQTIPKHIEFLIRETYKWFALSAKRQKEYAEIYNLINCGKQPLKILKLCDTRWLSIEPAVARILNQWEELKVHFELTKDKCYTSDVLSRENTDPVKLLSSLMNLFRSVVTRVLIPNAAVTDKDFLNVNVRNRLNPVPYLGYLFENHAQRVNIPPEKLAGIRRSCIEFTIQLAIQIQNRLPTNYTALEKMALLSKENTLKQVKDNTITVLAKEFGFHDEKVDKILTQWHGIQYIRWENSSDDTVKFWAQVSRYKNAAGFNAFQDLVDLAITALLLPHSNAEVERVFSVMNIVKSKIRNRMSAVTLNSILLIRHQMRLLKKTCHTYELPMNVLNKITKTIKKGTSAGESTSQTLTPEIPENNDETDHENVTELLNMVDFNN</sequence>
<feature type="region of interest" description="Disordered" evidence="1">
    <location>
        <begin position="617"/>
        <end position="639"/>
    </location>
</feature>
<dbReference type="InterPro" id="IPR012337">
    <property type="entry name" value="RNaseH-like_sf"/>
</dbReference>
<protein>
    <submittedName>
        <fullName evidence="2">Uncharacterized protein</fullName>
    </submittedName>
</protein>
<dbReference type="Proteomes" id="UP001549921">
    <property type="component" value="Unassembled WGS sequence"/>
</dbReference>
<dbReference type="AlphaFoldDB" id="A0ABD0T0Q5"/>
<accession>A0ABD0T0Q5</accession>
<proteinExistence type="predicted"/>
<dbReference type="PANTHER" id="PTHR37162">
    <property type="entry name" value="HAT FAMILY DIMERISATION DOMAINCONTAINING PROTEIN-RELATED"/>
    <property type="match status" value="1"/>
</dbReference>
<evidence type="ECO:0000256" key="1">
    <source>
        <dbReference type="SAM" id="MobiDB-lite"/>
    </source>
</evidence>
<feature type="compositionally biased region" description="Polar residues" evidence="1">
    <location>
        <begin position="620"/>
        <end position="629"/>
    </location>
</feature>
<evidence type="ECO:0000313" key="2">
    <source>
        <dbReference type="EMBL" id="KAL0830065.1"/>
    </source>
</evidence>
<dbReference type="EMBL" id="JBEDNZ010000014">
    <property type="protein sequence ID" value="KAL0830065.1"/>
    <property type="molecule type" value="Genomic_DNA"/>
</dbReference>
<dbReference type="SUPFAM" id="SSF53098">
    <property type="entry name" value="Ribonuclease H-like"/>
    <property type="match status" value="1"/>
</dbReference>
<comment type="caution">
    <text evidence="2">The sequence shown here is derived from an EMBL/GenBank/DDBJ whole genome shotgun (WGS) entry which is preliminary data.</text>
</comment>
<organism evidence="2 3">
    <name type="scientific">Loxostege sticticalis</name>
    <name type="common">Beet webworm moth</name>
    <dbReference type="NCBI Taxonomy" id="481309"/>
    <lineage>
        <taxon>Eukaryota</taxon>
        <taxon>Metazoa</taxon>
        <taxon>Ecdysozoa</taxon>
        <taxon>Arthropoda</taxon>
        <taxon>Hexapoda</taxon>
        <taxon>Insecta</taxon>
        <taxon>Pterygota</taxon>
        <taxon>Neoptera</taxon>
        <taxon>Endopterygota</taxon>
        <taxon>Lepidoptera</taxon>
        <taxon>Glossata</taxon>
        <taxon>Ditrysia</taxon>
        <taxon>Pyraloidea</taxon>
        <taxon>Crambidae</taxon>
        <taxon>Pyraustinae</taxon>
        <taxon>Loxostege</taxon>
    </lineage>
</organism>
<name>A0ABD0T0Q5_LOXSC</name>
<gene>
    <name evidence="2" type="ORF">ABMA28_003522</name>
</gene>
<evidence type="ECO:0000313" key="3">
    <source>
        <dbReference type="Proteomes" id="UP001549921"/>
    </source>
</evidence>
<dbReference type="PANTHER" id="PTHR37162:SF1">
    <property type="entry name" value="BED-TYPE DOMAIN-CONTAINING PROTEIN"/>
    <property type="match status" value="1"/>
</dbReference>